<dbReference type="EMBL" id="CP009245">
    <property type="protein sequence ID" value="APT84602.1"/>
    <property type="molecule type" value="Genomic_DNA"/>
</dbReference>
<feature type="transmembrane region" description="Helical" evidence="7">
    <location>
        <begin position="221"/>
        <end position="243"/>
    </location>
</feature>
<feature type="transmembrane region" description="Helical" evidence="7">
    <location>
        <begin position="6"/>
        <end position="26"/>
    </location>
</feature>
<evidence type="ECO:0000256" key="2">
    <source>
        <dbReference type="ARBA" id="ARBA00022475"/>
    </source>
</evidence>
<accession>A0A1L7CFG9</accession>
<dbReference type="GO" id="GO:0015171">
    <property type="term" value="F:amino acid transmembrane transporter activity"/>
    <property type="evidence" value="ECO:0007669"/>
    <property type="project" value="TreeGrafter"/>
</dbReference>
<feature type="transmembrane region" description="Helical" evidence="7">
    <location>
        <begin position="67"/>
        <end position="87"/>
    </location>
</feature>
<evidence type="ECO:0000256" key="4">
    <source>
        <dbReference type="ARBA" id="ARBA00022989"/>
    </source>
</evidence>
<dbReference type="PANTHER" id="PTHR30086:SF20">
    <property type="entry name" value="ARGININE EXPORTER PROTEIN ARGO-RELATED"/>
    <property type="match status" value="1"/>
</dbReference>
<evidence type="ECO:0000256" key="1">
    <source>
        <dbReference type="ARBA" id="ARBA00004651"/>
    </source>
</evidence>
<evidence type="ECO:0000256" key="7">
    <source>
        <dbReference type="SAM" id="Phobius"/>
    </source>
</evidence>
<feature type="region of interest" description="Disordered" evidence="6">
    <location>
        <begin position="120"/>
        <end position="145"/>
    </location>
</feature>
<dbReference type="InterPro" id="IPR001123">
    <property type="entry name" value="LeuE-type"/>
</dbReference>
<evidence type="ECO:0000256" key="6">
    <source>
        <dbReference type="SAM" id="MobiDB-lite"/>
    </source>
</evidence>
<dbReference type="AlphaFoldDB" id="A0A1L7CFG9"/>
<dbReference type="GO" id="GO:0005886">
    <property type="term" value="C:plasma membrane"/>
    <property type="evidence" value="ECO:0007669"/>
    <property type="project" value="UniProtKB-SubCell"/>
</dbReference>
<dbReference type="STRING" id="1431546.CAQU_05445"/>
<evidence type="ECO:0000313" key="8">
    <source>
        <dbReference type="EMBL" id="APT84602.1"/>
    </source>
</evidence>
<keyword evidence="4 7" id="KW-1133">Transmembrane helix</keyword>
<reference evidence="8 9" key="1">
    <citation type="submission" date="2014-08" db="EMBL/GenBank/DDBJ databases">
        <title>Complete genome sequence of Corynebacterium aquilae S-613T(T) (=DSM 44791(T)), isolated from the choana of a healthy golden eagle.</title>
        <authorList>
            <person name="Ruckert C."/>
            <person name="Albersmeier A."/>
            <person name="Winkler A."/>
            <person name="Kalinowski J."/>
        </authorList>
    </citation>
    <scope>NUCLEOTIDE SEQUENCE [LARGE SCALE GENOMIC DNA]</scope>
    <source>
        <strain evidence="8 9">S-613</strain>
    </source>
</reference>
<name>A0A1L7CFG9_9CORY</name>
<dbReference type="RefSeq" id="WP_075725874.1">
    <property type="nucleotide sequence ID" value="NZ_CP009245.1"/>
</dbReference>
<evidence type="ECO:0000256" key="3">
    <source>
        <dbReference type="ARBA" id="ARBA00022692"/>
    </source>
</evidence>
<sequence length="244" mass="25939">MSVALHGFLVGLSLIIAIGPQNALILKQGLKRQHVGKVIAVCAISDIFMISAGTAGVGIIIDNVPWLLTALTYGGAAYLLFFAYTCFRDAIHPKGLDTTDAPTTVTPALDVDDSPLPHAPLSDVHPDDGLPHSGSSVLTRTRRRTTQAPSWKAPVIAAFVLTWLNPGAYIDTIVMLGGLANQEGAIGRWYFAAGAIAASMMWFPTLGFGAQKLSTPLSKPAVWRGLNIIIGFIMIAITARLLMH</sequence>
<organism evidence="8 9">
    <name type="scientific">Corynebacterium aquilae DSM 44791</name>
    <dbReference type="NCBI Taxonomy" id="1431546"/>
    <lineage>
        <taxon>Bacteria</taxon>
        <taxon>Bacillati</taxon>
        <taxon>Actinomycetota</taxon>
        <taxon>Actinomycetes</taxon>
        <taxon>Mycobacteriales</taxon>
        <taxon>Corynebacteriaceae</taxon>
        <taxon>Corynebacterium</taxon>
    </lineage>
</organism>
<keyword evidence="5 7" id="KW-0472">Membrane</keyword>
<keyword evidence="9" id="KW-1185">Reference proteome</keyword>
<comment type="subcellular location">
    <subcellularLocation>
        <location evidence="1">Cell membrane</location>
        <topology evidence="1">Multi-pass membrane protein</topology>
    </subcellularLocation>
</comment>
<protein>
    <submittedName>
        <fullName evidence="8">Lysine transporter LysE</fullName>
    </submittedName>
</protein>
<keyword evidence="2" id="KW-1003">Cell membrane</keyword>
<evidence type="ECO:0000256" key="5">
    <source>
        <dbReference type="ARBA" id="ARBA00023136"/>
    </source>
</evidence>
<dbReference type="PANTHER" id="PTHR30086">
    <property type="entry name" value="ARGININE EXPORTER PROTEIN ARGO"/>
    <property type="match status" value="1"/>
</dbReference>
<evidence type="ECO:0000313" key="9">
    <source>
        <dbReference type="Proteomes" id="UP000185478"/>
    </source>
</evidence>
<gene>
    <name evidence="8" type="ORF">CAQU_05445</name>
</gene>
<dbReference type="OrthoDB" id="5638726at2"/>
<dbReference type="KEGG" id="caqu:CAQU_05445"/>
<dbReference type="Pfam" id="PF01810">
    <property type="entry name" value="LysE"/>
    <property type="match status" value="1"/>
</dbReference>
<feature type="transmembrane region" description="Helical" evidence="7">
    <location>
        <begin position="38"/>
        <end position="61"/>
    </location>
</feature>
<feature type="transmembrane region" description="Helical" evidence="7">
    <location>
        <begin position="150"/>
        <end position="169"/>
    </location>
</feature>
<feature type="transmembrane region" description="Helical" evidence="7">
    <location>
        <begin position="189"/>
        <end position="209"/>
    </location>
</feature>
<proteinExistence type="predicted"/>
<keyword evidence="3 7" id="KW-0812">Transmembrane</keyword>
<dbReference type="Proteomes" id="UP000185478">
    <property type="component" value="Chromosome"/>
</dbReference>